<evidence type="ECO:0000313" key="2">
    <source>
        <dbReference type="EMBL" id="WIX82728.1"/>
    </source>
</evidence>
<organism evidence="2 3">
    <name type="scientific">Amycolatopsis carbonis</name>
    <dbReference type="NCBI Taxonomy" id="715471"/>
    <lineage>
        <taxon>Bacteria</taxon>
        <taxon>Bacillati</taxon>
        <taxon>Actinomycetota</taxon>
        <taxon>Actinomycetes</taxon>
        <taxon>Pseudonocardiales</taxon>
        <taxon>Pseudonocardiaceae</taxon>
        <taxon>Amycolatopsis</taxon>
    </lineage>
</organism>
<dbReference type="KEGG" id="acab:QRX50_19075"/>
<dbReference type="Proteomes" id="UP001236014">
    <property type="component" value="Chromosome"/>
</dbReference>
<proteinExistence type="predicted"/>
<feature type="transmembrane region" description="Helical" evidence="1">
    <location>
        <begin position="44"/>
        <end position="65"/>
    </location>
</feature>
<sequence>MAAGTRWHVIPRTAGLCVLWLLIGLALAVQAVLVLSTSSVNQPALEVVVAVLGVILVGCSIAGLVSPRLRGR</sequence>
<keyword evidence="1" id="KW-0812">Transmembrane</keyword>
<dbReference type="AlphaFoldDB" id="A0A9Y2IQ66"/>
<dbReference type="EMBL" id="CP127294">
    <property type="protein sequence ID" value="WIX82728.1"/>
    <property type="molecule type" value="Genomic_DNA"/>
</dbReference>
<evidence type="ECO:0000256" key="1">
    <source>
        <dbReference type="SAM" id="Phobius"/>
    </source>
</evidence>
<keyword evidence="1" id="KW-0472">Membrane</keyword>
<accession>A0A9Y2IQ66</accession>
<keyword evidence="1" id="KW-1133">Transmembrane helix</keyword>
<reference evidence="2 3" key="1">
    <citation type="submission" date="2023-06" db="EMBL/GenBank/DDBJ databases">
        <authorList>
            <person name="Oyuntsetseg B."/>
            <person name="Kim S.B."/>
        </authorList>
    </citation>
    <scope>NUCLEOTIDE SEQUENCE [LARGE SCALE GENOMIC DNA]</scope>
    <source>
        <strain evidence="2 3">2-15</strain>
    </source>
</reference>
<dbReference type="RefSeq" id="WP_285973293.1">
    <property type="nucleotide sequence ID" value="NZ_CP127294.1"/>
</dbReference>
<evidence type="ECO:0000313" key="3">
    <source>
        <dbReference type="Proteomes" id="UP001236014"/>
    </source>
</evidence>
<name>A0A9Y2IQ66_9PSEU</name>
<protein>
    <submittedName>
        <fullName evidence="2">Uncharacterized protein</fullName>
    </submittedName>
</protein>
<gene>
    <name evidence="2" type="ORF">QRX50_19075</name>
</gene>
<keyword evidence="3" id="KW-1185">Reference proteome</keyword>